<proteinExistence type="predicted"/>
<organism evidence="1">
    <name type="scientific">Arundo donax</name>
    <name type="common">Giant reed</name>
    <name type="synonym">Donax arundinaceus</name>
    <dbReference type="NCBI Taxonomy" id="35708"/>
    <lineage>
        <taxon>Eukaryota</taxon>
        <taxon>Viridiplantae</taxon>
        <taxon>Streptophyta</taxon>
        <taxon>Embryophyta</taxon>
        <taxon>Tracheophyta</taxon>
        <taxon>Spermatophyta</taxon>
        <taxon>Magnoliopsida</taxon>
        <taxon>Liliopsida</taxon>
        <taxon>Poales</taxon>
        <taxon>Poaceae</taxon>
        <taxon>PACMAD clade</taxon>
        <taxon>Arundinoideae</taxon>
        <taxon>Arundineae</taxon>
        <taxon>Arundo</taxon>
    </lineage>
</organism>
<sequence length="140" mass="14828">MVSPEVVVVMPLVVPINFHPDGCSSLPSPPASLALDCLDLLCSSAASISVTGFGPSKTWNTWWLQSVPGGSPAPFAVADPQRISLISTLVKRRMLFGSCVPCPSLPSTLDAAPWADLDFLGANAMWVFLAAVLSQHRCHL</sequence>
<reference evidence="1" key="2">
    <citation type="journal article" date="2015" name="Data Brief">
        <title>Shoot transcriptome of the giant reed, Arundo donax.</title>
        <authorList>
            <person name="Barrero R.A."/>
            <person name="Guerrero F.D."/>
            <person name="Moolhuijzen P."/>
            <person name="Goolsby J.A."/>
            <person name="Tidwell J."/>
            <person name="Bellgard S.E."/>
            <person name="Bellgard M.I."/>
        </authorList>
    </citation>
    <scope>NUCLEOTIDE SEQUENCE</scope>
    <source>
        <tissue evidence="1">Shoot tissue taken approximately 20 cm above the soil surface</tissue>
    </source>
</reference>
<reference evidence="1" key="1">
    <citation type="submission" date="2014-09" db="EMBL/GenBank/DDBJ databases">
        <authorList>
            <person name="Magalhaes I.L.F."/>
            <person name="Oliveira U."/>
            <person name="Santos F.R."/>
            <person name="Vidigal T.H.D.A."/>
            <person name="Brescovit A.D."/>
            <person name="Santos A.J."/>
        </authorList>
    </citation>
    <scope>NUCLEOTIDE SEQUENCE</scope>
    <source>
        <tissue evidence="1">Shoot tissue taken approximately 20 cm above the soil surface</tissue>
    </source>
</reference>
<dbReference type="EMBL" id="GBRH01253278">
    <property type="protein sequence ID" value="JAD44617.1"/>
    <property type="molecule type" value="Transcribed_RNA"/>
</dbReference>
<dbReference type="AlphaFoldDB" id="A0A0A9AC43"/>
<evidence type="ECO:0000313" key="1">
    <source>
        <dbReference type="EMBL" id="JAD44617.1"/>
    </source>
</evidence>
<name>A0A0A9AC43_ARUDO</name>
<protein>
    <submittedName>
        <fullName evidence="1">Uncharacterized protein</fullName>
    </submittedName>
</protein>
<accession>A0A0A9AC43</accession>